<evidence type="ECO:0000256" key="14">
    <source>
        <dbReference type="ARBA" id="ARBA00023166"/>
    </source>
</evidence>
<evidence type="ECO:0000256" key="16">
    <source>
        <dbReference type="ARBA" id="ARBA00023313"/>
    </source>
</evidence>
<dbReference type="GO" id="GO:0050750">
    <property type="term" value="F:low-density lipoprotein particle receptor binding"/>
    <property type="evidence" value="ECO:0007669"/>
    <property type="project" value="TreeGrafter"/>
</dbReference>
<evidence type="ECO:0000259" key="17">
    <source>
        <dbReference type="Pfam" id="PF12491"/>
    </source>
</evidence>
<keyword evidence="19" id="KW-1185">Reference proteome</keyword>
<feature type="domain" description="Apolipoprotein B100 C-terminal" evidence="17">
    <location>
        <begin position="258"/>
        <end position="312"/>
    </location>
</feature>
<evidence type="ECO:0000256" key="5">
    <source>
        <dbReference type="ARBA" id="ARBA00022490"/>
    </source>
</evidence>
<dbReference type="PANTHER" id="PTHR13769">
    <property type="entry name" value="APOLIPOPROTEIN B"/>
    <property type="match status" value="1"/>
</dbReference>
<name>A0A9Q1B6W0_9SAUR</name>
<dbReference type="GO" id="GO:0034361">
    <property type="term" value="C:very-low-density lipoprotein particle"/>
    <property type="evidence" value="ECO:0007669"/>
    <property type="project" value="UniProtKB-KW"/>
</dbReference>
<keyword evidence="14" id="KW-1207">Sterol metabolism</keyword>
<dbReference type="GO" id="GO:0034359">
    <property type="term" value="C:mature chylomicron"/>
    <property type="evidence" value="ECO:0007669"/>
    <property type="project" value="TreeGrafter"/>
</dbReference>
<dbReference type="GO" id="GO:0005811">
    <property type="term" value="C:lipid droplet"/>
    <property type="evidence" value="ECO:0007669"/>
    <property type="project" value="UniProtKB-SubCell"/>
</dbReference>
<dbReference type="InterPro" id="IPR052418">
    <property type="entry name" value="Apolipoprotein_B"/>
</dbReference>
<evidence type="ECO:0000256" key="8">
    <source>
        <dbReference type="ARBA" id="ARBA00022548"/>
    </source>
</evidence>
<accession>A0A9Q1B6W0</accession>
<dbReference type="GO" id="GO:0006642">
    <property type="term" value="P:triglyceride mobilization"/>
    <property type="evidence" value="ECO:0007669"/>
    <property type="project" value="TreeGrafter"/>
</dbReference>
<dbReference type="EMBL" id="JAPFRF010000002">
    <property type="protein sequence ID" value="KAJ7341486.1"/>
    <property type="molecule type" value="Genomic_DNA"/>
</dbReference>
<keyword evidence="8" id="KW-0153">Cholesterol metabolism</keyword>
<evidence type="ECO:0000256" key="13">
    <source>
        <dbReference type="ARBA" id="ARBA00023098"/>
    </source>
</evidence>
<evidence type="ECO:0000313" key="18">
    <source>
        <dbReference type="EMBL" id="KAJ7341486.1"/>
    </source>
</evidence>
<dbReference type="PANTHER" id="PTHR13769:SF1">
    <property type="entry name" value="APOLIPOPROTEIN B-100"/>
    <property type="match status" value="1"/>
</dbReference>
<dbReference type="InterPro" id="IPR022176">
    <property type="entry name" value="ApoB100_C"/>
</dbReference>
<protein>
    <recommendedName>
        <fullName evidence="17">Apolipoprotein B100 C-terminal domain-containing protein</fullName>
    </recommendedName>
</protein>
<dbReference type="OrthoDB" id="6484170at2759"/>
<organism evidence="18 19">
    <name type="scientific">Phrynocephalus forsythii</name>
    <dbReference type="NCBI Taxonomy" id="171643"/>
    <lineage>
        <taxon>Eukaryota</taxon>
        <taxon>Metazoa</taxon>
        <taxon>Chordata</taxon>
        <taxon>Craniata</taxon>
        <taxon>Vertebrata</taxon>
        <taxon>Euteleostomi</taxon>
        <taxon>Lepidosauria</taxon>
        <taxon>Squamata</taxon>
        <taxon>Bifurcata</taxon>
        <taxon>Unidentata</taxon>
        <taxon>Episquamata</taxon>
        <taxon>Toxicofera</taxon>
        <taxon>Iguania</taxon>
        <taxon>Acrodonta</taxon>
        <taxon>Agamidae</taxon>
        <taxon>Agaminae</taxon>
        <taxon>Phrynocephalus</taxon>
    </lineage>
</organism>
<evidence type="ECO:0000256" key="12">
    <source>
        <dbReference type="ARBA" id="ARBA00023055"/>
    </source>
</evidence>
<keyword evidence="12" id="KW-0445">Lipid transport</keyword>
<evidence type="ECO:0000313" key="19">
    <source>
        <dbReference type="Proteomes" id="UP001142489"/>
    </source>
</evidence>
<evidence type="ECO:0000256" key="9">
    <source>
        <dbReference type="ARBA" id="ARBA00022674"/>
    </source>
</evidence>
<reference evidence="18" key="1">
    <citation type="journal article" date="2023" name="DNA Res.">
        <title>Chromosome-level genome assembly of Phrynocephalus forsythii using third-generation DNA sequencing and Hi-C analysis.</title>
        <authorList>
            <person name="Qi Y."/>
            <person name="Zhao W."/>
            <person name="Zhao Y."/>
            <person name="Niu C."/>
            <person name="Cao S."/>
            <person name="Zhang Y."/>
        </authorList>
    </citation>
    <scope>NUCLEOTIDE SEQUENCE</scope>
    <source>
        <tissue evidence="18">Muscle</tissue>
    </source>
</reference>
<dbReference type="GO" id="GO:0030301">
    <property type="term" value="P:cholesterol transport"/>
    <property type="evidence" value="ECO:0007669"/>
    <property type="project" value="TreeGrafter"/>
</dbReference>
<comment type="caution">
    <text evidence="18">The sequence shown here is derived from an EMBL/GenBank/DDBJ whole genome shotgun (WGS) entry which is preliminary data.</text>
</comment>
<dbReference type="GO" id="GO:0008203">
    <property type="term" value="P:cholesterol metabolic process"/>
    <property type="evidence" value="ECO:0007669"/>
    <property type="project" value="UniProtKB-KW"/>
</dbReference>
<dbReference type="AlphaFoldDB" id="A0A9Q1B6W0"/>
<gene>
    <name evidence="18" type="ORF">JRQ81_005639</name>
</gene>
<evidence type="ECO:0000256" key="3">
    <source>
        <dbReference type="ARBA" id="ARBA00004613"/>
    </source>
</evidence>
<evidence type="ECO:0000256" key="4">
    <source>
        <dbReference type="ARBA" id="ARBA00022448"/>
    </source>
</evidence>
<sequence length="341" mass="39457">MVEKHTGEELFVMATAKVATVVNLCITRLQEYFNAFVAFVSELEVQVPTSSQIIKGSHILDEIKGFLTHVHRKVNHIFVGIQEIDFAQRLRDLKEVIQQLFQTTEEIIRNIQAQNYKYVNVQVQQALTRFFQGLKSLAEDIIQKTLHSSSEKLGEFVQSVTVLREEYFDPSIVGWSVKYYEVEEKVLEWLKRAFSALIEWHTKCVSETADLVARLGDQVKEMVANQGALSDLSQSARGQILYWSEAARKSAADQNKRVKAKIQEAYEYLPEAYERLINETKKLIDLTIENYTELIRYLQQLLDRLETTTAETLRPYIVIRQGELRVDIPKPFDLPSFYQKA</sequence>
<keyword evidence="7" id="KW-0964">Secreted</keyword>
<keyword evidence="9" id="KW-0358">Heparin-binding</keyword>
<dbReference type="GO" id="GO:0042632">
    <property type="term" value="P:cholesterol homeostasis"/>
    <property type="evidence" value="ECO:0007669"/>
    <property type="project" value="TreeGrafter"/>
</dbReference>
<dbReference type="GO" id="GO:0120020">
    <property type="term" value="F:cholesterol transfer activity"/>
    <property type="evidence" value="ECO:0007669"/>
    <property type="project" value="TreeGrafter"/>
</dbReference>
<dbReference type="Proteomes" id="UP001142489">
    <property type="component" value="Unassembled WGS sequence"/>
</dbReference>
<keyword evidence="13" id="KW-0443">Lipid metabolism</keyword>
<dbReference type="Pfam" id="PF12491">
    <property type="entry name" value="ApoB100_C"/>
    <property type="match status" value="1"/>
</dbReference>
<comment type="subcellular location">
    <subcellularLocation>
        <location evidence="1">Cytoplasm</location>
    </subcellularLocation>
    <subcellularLocation>
        <location evidence="2">Lipid droplet</location>
    </subcellularLocation>
    <subcellularLocation>
        <location evidence="3">Secreted</location>
    </subcellularLocation>
</comment>
<evidence type="ECO:0000256" key="10">
    <source>
        <dbReference type="ARBA" id="ARBA00022677"/>
    </source>
</evidence>
<dbReference type="GO" id="GO:0034362">
    <property type="term" value="C:low-density lipoprotein particle"/>
    <property type="evidence" value="ECO:0007669"/>
    <property type="project" value="UniProtKB-KW"/>
</dbReference>
<keyword evidence="10" id="KW-0551">Lipid droplet</keyword>
<dbReference type="GO" id="GO:0008201">
    <property type="term" value="F:heparin binding"/>
    <property type="evidence" value="ECO:0007669"/>
    <property type="project" value="UniProtKB-KW"/>
</dbReference>
<keyword evidence="5" id="KW-0963">Cytoplasm</keyword>
<evidence type="ECO:0000256" key="15">
    <source>
        <dbReference type="ARBA" id="ARBA00023221"/>
    </source>
</evidence>
<keyword evidence="11" id="KW-0427">LDL</keyword>
<proteinExistence type="predicted"/>
<keyword evidence="4" id="KW-0813">Transport</keyword>
<dbReference type="GO" id="GO:0042953">
    <property type="term" value="P:lipoprotein transport"/>
    <property type="evidence" value="ECO:0007669"/>
    <property type="project" value="TreeGrafter"/>
</dbReference>
<evidence type="ECO:0000256" key="11">
    <source>
        <dbReference type="ARBA" id="ARBA00022710"/>
    </source>
</evidence>
<evidence type="ECO:0000256" key="2">
    <source>
        <dbReference type="ARBA" id="ARBA00004502"/>
    </source>
</evidence>
<evidence type="ECO:0000256" key="6">
    <source>
        <dbReference type="ARBA" id="ARBA00022513"/>
    </source>
</evidence>
<keyword evidence="6" id="KW-0162">Chylomicron</keyword>
<keyword evidence="15" id="KW-0753">Steroid metabolism</keyword>
<keyword evidence="16" id="KW-0850">VLDL</keyword>
<evidence type="ECO:0000256" key="7">
    <source>
        <dbReference type="ARBA" id="ARBA00022525"/>
    </source>
</evidence>
<dbReference type="GO" id="GO:0005737">
    <property type="term" value="C:cytoplasm"/>
    <property type="evidence" value="ECO:0007669"/>
    <property type="project" value="UniProtKB-SubCell"/>
</dbReference>
<evidence type="ECO:0000256" key="1">
    <source>
        <dbReference type="ARBA" id="ARBA00004496"/>
    </source>
</evidence>